<feature type="domain" description="Thiol:disulfide interchange protein DsbD N-terminal" evidence="2">
    <location>
        <begin position="43"/>
        <end position="147"/>
    </location>
</feature>
<dbReference type="AlphaFoldDB" id="A0A369W9E9"/>
<protein>
    <recommendedName>
        <fullName evidence="2">Thiol:disulfide interchange protein DsbD N-terminal domain-containing protein</fullName>
    </recommendedName>
</protein>
<comment type="caution">
    <text evidence="3">The sequence shown here is derived from an EMBL/GenBank/DDBJ whole genome shotgun (WGS) entry which is preliminary data.</text>
</comment>
<feature type="chain" id="PRO_5016935529" description="Thiol:disulfide interchange protein DsbD N-terminal domain-containing protein" evidence="1">
    <location>
        <begin position="21"/>
        <end position="265"/>
    </location>
</feature>
<evidence type="ECO:0000259" key="2">
    <source>
        <dbReference type="Pfam" id="PF11412"/>
    </source>
</evidence>
<dbReference type="RefSeq" id="WP_114644337.1">
    <property type="nucleotide sequence ID" value="NZ_QQNH01000001.1"/>
</dbReference>
<keyword evidence="1" id="KW-0732">Signal</keyword>
<accession>A0A369W9E9</accession>
<name>A0A369W9E9_9HYPH</name>
<reference evidence="4" key="1">
    <citation type="submission" date="2018-07" db="EMBL/GenBank/DDBJ databases">
        <authorList>
            <person name="Liu B.-T."/>
            <person name="Du Z."/>
        </authorList>
    </citation>
    <scope>NUCLEOTIDE SEQUENCE [LARGE SCALE GENOMIC DNA]</scope>
    <source>
        <strain evidence="4">XYN52</strain>
    </source>
</reference>
<evidence type="ECO:0000313" key="4">
    <source>
        <dbReference type="Proteomes" id="UP000253759"/>
    </source>
</evidence>
<proteinExistence type="predicted"/>
<keyword evidence="4" id="KW-1185">Reference proteome</keyword>
<evidence type="ECO:0000256" key="1">
    <source>
        <dbReference type="SAM" id="SignalP"/>
    </source>
</evidence>
<dbReference type="Pfam" id="PF11412">
    <property type="entry name" value="DsbD_N"/>
    <property type="match status" value="1"/>
</dbReference>
<dbReference type="OrthoDB" id="9811036at2"/>
<evidence type="ECO:0000313" key="3">
    <source>
        <dbReference type="EMBL" id="RDE10619.1"/>
    </source>
</evidence>
<dbReference type="InterPro" id="IPR028250">
    <property type="entry name" value="DsbDN"/>
</dbReference>
<sequence length="265" mass="28163">MKSIAATLLCFFLAAPVALAGETDWVELAPGVTARLVSSDTPAADGLWMGLEIDMPADTKTYWRVPGESGIPLSLDISASRDIAALEMAWPFPQRETGNGYVDHAYYGRVLLPFKLSISGASPRLDARVMLGICSEICIPASAHLVLAPDLAAPDSANGFRIRQALADVPLPIEGHEILGSARFDADSGTVMVDRIDAGFDPASMIAELDGHTVVFDQPRLSADGATIAFSLLGRIGPDLLDGADMRFSYQTSDGPYEVTRPLGD</sequence>
<dbReference type="Proteomes" id="UP000253759">
    <property type="component" value="Unassembled WGS sequence"/>
</dbReference>
<organism evidence="3 4">
    <name type="scientific">Pelagibacterium lacus</name>
    <dbReference type="NCBI Taxonomy" id="2282655"/>
    <lineage>
        <taxon>Bacteria</taxon>
        <taxon>Pseudomonadati</taxon>
        <taxon>Pseudomonadota</taxon>
        <taxon>Alphaproteobacteria</taxon>
        <taxon>Hyphomicrobiales</taxon>
        <taxon>Devosiaceae</taxon>
        <taxon>Pelagibacterium</taxon>
    </lineage>
</organism>
<gene>
    <name evidence="3" type="ORF">DVH29_01335</name>
</gene>
<dbReference type="EMBL" id="QQNH01000001">
    <property type="protein sequence ID" value="RDE10619.1"/>
    <property type="molecule type" value="Genomic_DNA"/>
</dbReference>
<feature type="signal peptide" evidence="1">
    <location>
        <begin position="1"/>
        <end position="20"/>
    </location>
</feature>